<dbReference type="PANTHER" id="PTHR35807">
    <property type="entry name" value="TRANSCRIPTIONAL REGULATOR REDD-RELATED"/>
    <property type="match status" value="1"/>
</dbReference>
<name>A0ABU1PRB4_9PSEU</name>
<comment type="caution">
    <text evidence="7">The sequence shown here is derived from an EMBL/GenBank/DDBJ whole genome shotgun (WGS) entry which is preliminary data.</text>
</comment>
<dbReference type="PANTHER" id="PTHR35807:SF1">
    <property type="entry name" value="TRANSCRIPTIONAL REGULATOR REDD"/>
    <property type="match status" value="1"/>
</dbReference>
<evidence type="ECO:0000313" key="7">
    <source>
        <dbReference type="EMBL" id="MDR6593180.1"/>
    </source>
</evidence>
<evidence type="ECO:0000313" key="8">
    <source>
        <dbReference type="Proteomes" id="UP001268819"/>
    </source>
</evidence>
<evidence type="ECO:0000256" key="4">
    <source>
        <dbReference type="ARBA" id="ARBA00023163"/>
    </source>
</evidence>
<evidence type="ECO:0000259" key="5">
    <source>
        <dbReference type="SMART" id="SM00862"/>
    </source>
</evidence>
<evidence type="ECO:0000259" key="6">
    <source>
        <dbReference type="SMART" id="SM01043"/>
    </source>
</evidence>
<protein>
    <submittedName>
        <fullName evidence="7">DNA-binding SARP family transcriptional activator</fullName>
    </submittedName>
</protein>
<comment type="similarity">
    <text evidence="1">Belongs to the AfsR/DnrI/RedD regulatory family.</text>
</comment>
<dbReference type="Gene3D" id="1.25.40.10">
    <property type="entry name" value="Tetratricopeptide repeat domain"/>
    <property type="match status" value="1"/>
</dbReference>
<dbReference type="InterPro" id="IPR051677">
    <property type="entry name" value="AfsR-DnrI-RedD_regulator"/>
</dbReference>
<dbReference type="SUPFAM" id="SSF48452">
    <property type="entry name" value="TPR-like"/>
    <property type="match status" value="1"/>
</dbReference>
<keyword evidence="4" id="KW-0804">Transcription</keyword>
<feature type="domain" description="OmpR/PhoB-type" evidence="5">
    <location>
        <begin position="18"/>
        <end position="92"/>
    </location>
</feature>
<dbReference type="InterPro" id="IPR016032">
    <property type="entry name" value="Sig_transdc_resp-reg_C-effctor"/>
</dbReference>
<dbReference type="RefSeq" id="WP_310305627.1">
    <property type="nucleotide sequence ID" value="NZ_BAAAXB010000001.1"/>
</dbReference>
<dbReference type="SMART" id="SM00862">
    <property type="entry name" value="Trans_reg_C"/>
    <property type="match status" value="1"/>
</dbReference>
<dbReference type="SUPFAM" id="SSF46894">
    <property type="entry name" value="C-terminal effector domain of the bipartite response regulators"/>
    <property type="match status" value="1"/>
</dbReference>
<keyword evidence="2" id="KW-0805">Transcription regulation</keyword>
<reference evidence="7 8" key="1">
    <citation type="submission" date="2023-07" db="EMBL/GenBank/DDBJ databases">
        <title>Sequencing the genomes of 1000 actinobacteria strains.</title>
        <authorList>
            <person name="Klenk H.-P."/>
        </authorList>
    </citation>
    <scope>NUCLEOTIDE SEQUENCE [LARGE SCALE GENOMIC DNA]</scope>
    <source>
        <strain evidence="7 8">DSM 43749</strain>
    </source>
</reference>
<feature type="domain" description="Bacterial transcriptional activator" evidence="6">
    <location>
        <begin position="99"/>
        <end position="244"/>
    </location>
</feature>
<dbReference type="GO" id="GO:0003677">
    <property type="term" value="F:DNA binding"/>
    <property type="evidence" value="ECO:0007669"/>
    <property type="project" value="UniProtKB-KW"/>
</dbReference>
<evidence type="ECO:0000256" key="2">
    <source>
        <dbReference type="ARBA" id="ARBA00023015"/>
    </source>
</evidence>
<evidence type="ECO:0000256" key="1">
    <source>
        <dbReference type="ARBA" id="ARBA00005820"/>
    </source>
</evidence>
<dbReference type="Gene3D" id="1.10.10.10">
    <property type="entry name" value="Winged helix-like DNA-binding domain superfamily/Winged helix DNA-binding domain"/>
    <property type="match status" value="1"/>
</dbReference>
<keyword evidence="8" id="KW-1185">Reference proteome</keyword>
<proteinExistence type="inferred from homology"/>
<accession>A0ABU1PRB4</accession>
<dbReference type="InterPro" id="IPR011990">
    <property type="entry name" value="TPR-like_helical_dom_sf"/>
</dbReference>
<dbReference type="SMART" id="SM01043">
    <property type="entry name" value="BTAD"/>
    <property type="match status" value="1"/>
</dbReference>
<evidence type="ECO:0000256" key="3">
    <source>
        <dbReference type="ARBA" id="ARBA00023125"/>
    </source>
</evidence>
<sequence length="254" mass="27144">MAVLVLGRPVVAAGGVSRRPARRMVRVLLGVLAVRANRALPLEWLIDALWPGRPPVSAAANVRTHLAELRRLLRAGGPDQPGIVTSHDGYALVAPPDGVDVTLFQRLVREGRELRGHGAQHAAAGRLAEAVALWRGPVMHGVPVPEAVRPDVAVLDEQRLDAIEDLVGLRLALGSHDELVPALAGLVVEHPLRERLWHHLVGALAASGRRTEALAAYQRLVRVLDAELGVAPSAATRELYEAVRRGDAGAWPSG</sequence>
<dbReference type="InterPro" id="IPR001867">
    <property type="entry name" value="OmpR/PhoB-type_DNA-bd"/>
</dbReference>
<gene>
    <name evidence="7" type="ORF">J2S66_001564</name>
</gene>
<dbReference type="Proteomes" id="UP001268819">
    <property type="component" value="Unassembled WGS sequence"/>
</dbReference>
<keyword evidence="3 7" id="KW-0238">DNA-binding</keyword>
<dbReference type="InterPro" id="IPR005158">
    <property type="entry name" value="BTAD"/>
</dbReference>
<organism evidence="7 8">
    <name type="scientific">Saccharothrix longispora</name>
    <dbReference type="NCBI Taxonomy" id="33920"/>
    <lineage>
        <taxon>Bacteria</taxon>
        <taxon>Bacillati</taxon>
        <taxon>Actinomycetota</taxon>
        <taxon>Actinomycetes</taxon>
        <taxon>Pseudonocardiales</taxon>
        <taxon>Pseudonocardiaceae</taxon>
        <taxon>Saccharothrix</taxon>
    </lineage>
</organism>
<dbReference type="Pfam" id="PF03704">
    <property type="entry name" value="BTAD"/>
    <property type="match status" value="1"/>
</dbReference>
<dbReference type="EMBL" id="JAVDSG010000001">
    <property type="protein sequence ID" value="MDR6593180.1"/>
    <property type="molecule type" value="Genomic_DNA"/>
</dbReference>
<dbReference type="CDD" id="cd15831">
    <property type="entry name" value="BTAD"/>
    <property type="match status" value="1"/>
</dbReference>
<dbReference type="InterPro" id="IPR036388">
    <property type="entry name" value="WH-like_DNA-bd_sf"/>
</dbReference>